<name>A0A2X0XMZ6_9BACI</name>
<accession>A0A2X0XMZ6</accession>
<dbReference type="EMBL" id="UAQE01000001">
    <property type="protein sequence ID" value="SPU00309.1"/>
    <property type="molecule type" value="Genomic_DNA"/>
</dbReference>
<dbReference type="SUPFAM" id="SSF53254">
    <property type="entry name" value="Phosphoglycerate mutase-like"/>
    <property type="match status" value="1"/>
</dbReference>
<dbReference type="InterPro" id="IPR029033">
    <property type="entry name" value="His_PPase_superfam"/>
</dbReference>
<proteinExistence type="predicted"/>
<organism evidence="1 3">
    <name type="scientific">Lysinibacillus capsici</name>
    <dbReference type="NCBI Taxonomy" id="2115968"/>
    <lineage>
        <taxon>Bacteria</taxon>
        <taxon>Bacillati</taxon>
        <taxon>Bacillota</taxon>
        <taxon>Bacilli</taxon>
        <taxon>Bacillales</taxon>
        <taxon>Bacillaceae</taxon>
        <taxon>Lysinibacillus</taxon>
    </lineage>
</organism>
<dbReference type="AlphaFoldDB" id="A0A2X0XMZ6"/>
<dbReference type="Pfam" id="PF00300">
    <property type="entry name" value="His_Phos_1"/>
    <property type="match status" value="1"/>
</dbReference>
<keyword evidence="4" id="KW-1185">Reference proteome</keyword>
<dbReference type="EMBL" id="CP122283">
    <property type="protein sequence ID" value="WGF38462.1"/>
    <property type="molecule type" value="Genomic_DNA"/>
</dbReference>
<dbReference type="RefSeq" id="WP_066037654.1">
    <property type="nucleotide sequence ID" value="NZ_CP122283.1"/>
</dbReference>
<protein>
    <submittedName>
        <fullName evidence="2">Histidine phosphatase family protein</fullName>
    </submittedName>
    <submittedName>
        <fullName evidence="1">Phosphoglycerate mutase family protein</fullName>
    </submittedName>
</protein>
<gene>
    <name evidence="1" type="ORF">NCTC7582_03193</name>
    <name evidence="2" type="ORF">QBO96_22545</name>
</gene>
<dbReference type="InterPro" id="IPR013078">
    <property type="entry name" value="His_Pase_superF_clade-1"/>
</dbReference>
<evidence type="ECO:0000313" key="2">
    <source>
        <dbReference type="EMBL" id="WGF38462.1"/>
    </source>
</evidence>
<dbReference type="Gene3D" id="3.40.50.1240">
    <property type="entry name" value="Phosphoglycerate mutase-like"/>
    <property type="match status" value="1"/>
</dbReference>
<reference evidence="2 4" key="2">
    <citation type="submission" date="2023-04" db="EMBL/GenBank/DDBJ databases">
        <title>Genomic of Lysinibacillus capsici TSBLM.</title>
        <authorList>
            <person name="Hu X.S."/>
            <person name="Yu C.H."/>
        </authorList>
    </citation>
    <scope>NUCLEOTIDE SEQUENCE [LARGE SCALE GENOMIC DNA]</scope>
    <source>
        <strain evidence="2 4">TSBLM</strain>
    </source>
</reference>
<evidence type="ECO:0000313" key="1">
    <source>
        <dbReference type="EMBL" id="SPU00309.1"/>
    </source>
</evidence>
<reference evidence="1 3" key="1">
    <citation type="submission" date="2018-06" db="EMBL/GenBank/DDBJ databases">
        <authorList>
            <consortium name="Pathogen Informatics"/>
            <person name="Doyle S."/>
        </authorList>
    </citation>
    <scope>NUCLEOTIDE SEQUENCE [LARGE SCALE GENOMIC DNA]</scope>
    <source>
        <strain evidence="1 3">NCTC7582</strain>
    </source>
</reference>
<evidence type="ECO:0000313" key="3">
    <source>
        <dbReference type="Proteomes" id="UP000251431"/>
    </source>
</evidence>
<sequence>MEKGLLALLRKGGLTLYARHGTATIGVDQAYGTFQSCQNQRNLSDQGRREAIYYGQMLRYWQIPILSTITTSPFCRTIETARLAFPNSNLQIDPFLFEIFMLGGNLPTVVQSSILTISTSMLEIIPPEGINNIIIGHSFPRNVGLGIISNMGTVVIKPKGQGHGYEIVRKLTLENLAALDSI</sequence>
<dbReference type="Proteomes" id="UP001244564">
    <property type="component" value="Chromosome"/>
</dbReference>
<evidence type="ECO:0000313" key="4">
    <source>
        <dbReference type="Proteomes" id="UP001244564"/>
    </source>
</evidence>
<dbReference type="Proteomes" id="UP000251431">
    <property type="component" value="Unassembled WGS sequence"/>
</dbReference>